<dbReference type="AlphaFoldDB" id="A0A5C7E159"/>
<reference evidence="1 2" key="1">
    <citation type="submission" date="2019-07" db="EMBL/GenBank/DDBJ databases">
        <title>Rapid identification of Enteric Bacteria from Whole Genome Sequences (WGS) using Average Nucleotide Identity (ANI).</title>
        <authorList>
            <person name="Lane C."/>
        </authorList>
    </citation>
    <scope>NUCLEOTIDE SEQUENCE [LARGE SCALE GENOMIC DNA]</scope>
    <source>
        <strain evidence="1 2">2016D-0084</strain>
    </source>
</reference>
<organism evidence="1 2">
    <name type="scientific">Campylobacter volucris</name>
    <dbReference type="NCBI Taxonomy" id="1031542"/>
    <lineage>
        <taxon>Bacteria</taxon>
        <taxon>Pseudomonadati</taxon>
        <taxon>Campylobacterota</taxon>
        <taxon>Epsilonproteobacteria</taxon>
        <taxon>Campylobacterales</taxon>
        <taxon>Campylobacteraceae</taxon>
        <taxon>Campylobacter</taxon>
    </lineage>
</organism>
<protein>
    <submittedName>
        <fullName evidence="1">Uncharacterized protein</fullName>
    </submittedName>
</protein>
<comment type="caution">
    <text evidence="1">The sequence shown here is derived from an EMBL/GenBank/DDBJ whole genome shotgun (WGS) entry which is preliminary data.</text>
</comment>
<accession>A0A5C7E159</accession>
<dbReference type="EMBL" id="VOWJ01000014">
    <property type="protein sequence ID" value="TXE89076.1"/>
    <property type="molecule type" value="Genomic_DNA"/>
</dbReference>
<dbReference type="Proteomes" id="UP000321629">
    <property type="component" value="Unassembled WGS sequence"/>
</dbReference>
<gene>
    <name evidence="1" type="ORF">FPD38_02110</name>
</gene>
<evidence type="ECO:0000313" key="1">
    <source>
        <dbReference type="EMBL" id="TXE89076.1"/>
    </source>
</evidence>
<name>A0A5C7E159_9BACT</name>
<evidence type="ECO:0000313" key="2">
    <source>
        <dbReference type="Proteomes" id="UP000321629"/>
    </source>
</evidence>
<dbReference type="RefSeq" id="WP_147555148.1">
    <property type="nucleotide sequence ID" value="NZ_VOWJ01000014.1"/>
</dbReference>
<proteinExistence type="predicted"/>
<sequence>MAFYLLISAIAFLILFFVIKKYTLNLDEKALLEPIKTNLYPEFCDLINEEIRNIKNELLQDKIALKEKDQKEQFLEALSDMSRKLNHLQTMNLSKKDDALWQEMLFNFLSELEELNKQYLLNAQEINDTIRTSLQEKFTNLSKI</sequence>